<dbReference type="GO" id="GO:0005886">
    <property type="term" value="C:plasma membrane"/>
    <property type="evidence" value="ECO:0007669"/>
    <property type="project" value="UniProtKB-SubCell"/>
</dbReference>
<dbReference type="PANTHER" id="PTHR30193">
    <property type="entry name" value="ABC TRANSPORTER PERMEASE PROTEIN"/>
    <property type="match status" value="1"/>
</dbReference>
<dbReference type="PROSITE" id="PS50928">
    <property type="entry name" value="ABC_TM1"/>
    <property type="match status" value="1"/>
</dbReference>
<keyword evidence="2 7" id="KW-0813">Transport</keyword>
<dbReference type="AlphaFoldDB" id="A0A0G3X6S1"/>
<comment type="similarity">
    <text evidence="7">Belongs to the binding-protein-dependent transport system permease family.</text>
</comment>
<feature type="transmembrane region" description="Helical" evidence="7">
    <location>
        <begin position="12"/>
        <end position="38"/>
    </location>
</feature>
<dbReference type="CDD" id="cd06261">
    <property type="entry name" value="TM_PBP2"/>
    <property type="match status" value="1"/>
</dbReference>
<evidence type="ECO:0000256" key="4">
    <source>
        <dbReference type="ARBA" id="ARBA00022692"/>
    </source>
</evidence>
<accession>A0A0G3X6S1</accession>
<evidence type="ECO:0000313" key="9">
    <source>
        <dbReference type="EMBL" id="AKM06309.1"/>
    </source>
</evidence>
<dbReference type="InterPro" id="IPR051393">
    <property type="entry name" value="ABC_transporter_permease"/>
</dbReference>
<name>A0A0G3X6S1_9SPHN</name>
<dbReference type="EMBL" id="CP011805">
    <property type="protein sequence ID" value="AKM06309.1"/>
    <property type="molecule type" value="Genomic_DNA"/>
</dbReference>
<protein>
    <submittedName>
        <fullName evidence="9">Binding-protein-dependent transport systems inner membrane component</fullName>
    </submittedName>
</protein>
<keyword evidence="5 7" id="KW-1133">Transmembrane helix</keyword>
<evidence type="ECO:0000256" key="1">
    <source>
        <dbReference type="ARBA" id="ARBA00004651"/>
    </source>
</evidence>
<proteinExistence type="inferred from homology"/>
<dbReference type="Pfam" id="PF00528">
    <property type="entry name" value="BPD_transp_1"/>
    <property type="match status" value="1"/>
</dbReference>
<feature type="domain" description="ABC transmembrane type-1" evidence="8">
    <location>
        <begin position="75"/>
        <end position="288"/>
    </location>
</feature>
<organism evidence="9 10">
    <name type="scientific">Pelagerythrobacter marensis</name>
    <dbReference type="NCBI Taxonomy" id="543877"/>
    <lineage>
        <taxon>Bacteria</taxon>
        <taxon>Pseudomonadati</taxon>
        <taxon>Pseudomonadota</taxon>
        <taxon>Alphaproteobacteria</taxon>
        <taxon>Sphingomonadales</taxon>
        <taxon>Erythrobacteraceae</taxon>
        <taxon>Pelagerythrobacter</taxon>
    </lineage>
</organism>
<evidence type="ECO:0000256" key="7">
    <source>
        <dbReference type="RuleBase" id="RU363032"/>
    </source>
</evidence>
<dbReference type="OrthoDB" id="9785347at2"/>
<sequence length="300" mass="32841">MTGLASRAERRAGWLLSAPALIAIALFFILPTVASLALSLTDFDIYALADIGNLRFVGLANYSALLSDPLFWTALGNTFWFVLLGVPLVVVVAFFAAILVNERMVAWRPAWRAVFFAPYVTTLVAAAVVWKYMLHARYGLFNHALGAIGLPPVDWLGDPRWAIPAITVFVVWKSFGYSMLIFLAALQTVPRELDEAARIDGAGWWSRLRHVTLPAVAPAAGLVAVLAVIAMFQLFAEPYVMTEGGPAQSTITVLYLMFDQGFQWWNLGIGAAVAVVLFACILAAALIPALALRIYRRRRA</sequence>
<dbReference type="GO" id="GO:0055085">
    <property type="term" value="P:transmembrane transport"/>
    <property type="evidence" value="ECO:0007669"/>
    <property type="project" value="InterPro"/>
</dbReference>
<reference evidence="9 10" key="1">
    <citation type="submission" date="2015-06" db="EMBL/GenBank/DDBJ databases">
        <authorList>
            <person name="Kim K.M."/>
        </authorList>
    </citation>
    <scope>NUCLEOTIDE SEQUENCE [LARGE SCALE GENOMIC DNA]</scope>
    <source>
        <strain evidence="9 10">KCTC 22370</strain>
    </source>
</reference>
<dbReference type="InterPro" id="IPR035906">
    <property type="entry name" value="MetI-like_sf"/>
</dbReference>
<dbReference type="Gene3D" id="1.10.3720.10">
    <property type="entry name" value="MetI-like"/>
    <property type="match status" value="1"/>
</dbReference>
<dbReference type="PANTHER" id="PTHR30193:SF37">
    <property type="entry name" value="INNER MEMBRANE ABC TRANSPORTER PERMEASE PROTEIN YCJO"/>
    <property type="match status" value="1"/>
</dbReference>
<dbReference type="InterPro" id="IPR000515">
    <property type="entry name" value="MetI-like"/>
</dbReference>
<feature type="transmembrane region" description="Helical" evidence="7">
    <location>
        <begin position="215"/>
        <end position="236"/>
    </location>
</feature>
<feature type="transmembrane region" description="Helical" evidence="7">
    <location>
        <begin position="113"/>
        <end position="133"/>
    </location>
</feature>
<gene>
    <name evidence="9" type="ORF">AM2010_220</name>
</gene>
<comment type="subcellular location">
    <subcellularLocation>
        <location evidence="1 7">Cell membrane</location>
        <topology evidence="1 7">Multi-pass membrane protein</topology>
    </subcellularLocation>
</comment>
<keyword evidence="3" id="KW-1003">Cell membrane</keyword>
<dbReference type="STRING" id="543877.AM2010_220"/>
<feature type="transmembrane region" description="Helical" evidence="7">
    <location>
        <begin position="79"/>
        <end position="101"/>
    </location>
</feature>
<evidence type="ECO:0000313" key="10">
    <source>
        <dbReference type="Proteomes" id="UP000037643"/>
    </source>
</evidence>
<keyword evidence="4 7" id="KW-0812">Transmembrane</keyword>
<evidence type="ECO:0000256" key="5">
    <source>
        <dbReference type="ARBA" id="ARBA00022989"/>
    </source>
</evidence>
<dbReference type="Proteomes" id="UP000037643">
    <property type="component" value="Chromosome"/>
</dbReference>
<keyword evidence="10" id="KW-1185">Reference proteome</keyword>
<evidence type="ECO:0000256" key="3">
    <source>
        <dbReference type="ARBA" id="ARBA00022475"/>
    </source>
</evidence>
<keyword evidence="6 7" id="KW-0472">Membrane</keyword>
<evidence type="ECO:0000259" key="8">
    <source>
        <dbReference type="PROSITE" id="PS50928"/>
    </source>
</evidence>
<evidence type="ECO:0000256" key="2">
    <source>
        <dbReference type="ARBA" id="ARBA00022448"/>
    </source>
</evidence>
<feature type="transmembrane region" description="Helical" evidence="7">
    <location>
        <begin position="161"/>
        <end position="186"/>
    </location>
</feature>
<evidence type="ECO:0000256" key="6">
    <source>
        <dbReference type="ARBA" id="ARBA00023136"/>
    </source>
</evidence>
<dbReference type="PATRIC" id="fig|543877.4.peg.221"/>
<dbReference type="RefSeq" id="WP_047805509.1">
    <property type="nucleotide sequence ID" value="NZ_CP011805.1"/>
</dbReference>
<dbReference type="SUPFAM" id="SSF161098">
    <property type="entry name" value="MetI-like"/>
    <property type="match status" value="1"/>
</dbReference>
<dbReference type="KEGG" id="amx:AM2010_220"/>
<feature type="transmembrane region" description="Helical" evidence="7">
    <location>
        <begin position="264"/>
        <end position="292"/>
    </location>
</feature>